<comment type="caution">
    <text evidence="5">The sequence shown here is derived from an EMBL/GenBank/DDBJ whole genome shotgun (WGS) entry which is preliminary data.</text>
</comment>
<keyword evidence="3" id="KW-1133">Transmembrane helix</keyword>
<gene>
    <name evidence="5" type="ORF">GCM10008098_15510</name>
</gene>
<dbReference type="Gene3D" id="1.25.40.10">
    <property type="entry name" value="Tetratricopeptide repeat domain"/>
    <property type="match status" value="1"/>
</dbReference>
<evidence type="ECO:0000256" key="1">
    <source>
        <dbReference type="ARBA" id="ARBA00012528"/>
    </source>
</evidence>
<dbReference type="Proteomes" id="UP000621898">
    <property type="component" value="Unassembled WGS sequence"/>
</dbReference>
<dbReference type="NCBIfam" id="TIGR00254">
    <property type="entry name" value="GGDEF"/>
    <property type="match status" value="1"/>
</dbReference>
<evidence type="ECO:0000313" key="5">
    <source>
        <dbReference type="EMBL" id="GGY23014.1"/>
    </source>
</evidence>
<dbReference type="InterPro" id="IPR011990">
    <property type="entry name" value="TPR-like_helical_dom_sf"/>
</dbReference>
<dbReference type="InterPro" id="IPR043128">
    <property type="entry name" value="Rev_trsase/Diguanyl_cyclase"/>
</dbReference>
<reference evidence="6" key="1">
    <citation type="journal article" date="2019" name="Int. J. Syst. Evol. Microbiol.">
        <title>The Global Catalogue of Microorganisms (GCM) 10K type strain sequencing project: providing services to taxonomists for standard genome sequencing and annotation.</title>
        <authorList>
            <consortium name="The Broad Institute Genomics Platform"/>
            <consortium name="The Broad Institute Genome Sequencing Center for Infectious Disease"/>
            <person name="Wu L."/>
            <person name="Ma J."/>
        </authorList>
    </citation>
    <scope>NUCLEOTIDE SEQUENCE [LARGE SCALE GENOMIC DNA]</scope>
    <source>
        <strain evidence="6">KCTC 22232</strain>
    </source>
</reference>
<feature type="transmembrane region" description="Helical" evidence="3">
    <location>
        <begin position="394"/>
        <end position="414"/>
    </location>
</feature>
<dbReference type="RefSeq" id="WP_189440546.1">
    <property type="nucleotide sequence ID" value="NZ_BMXT01000001.1"/>
</dbReference>
<evidence type="ECO:0000313" key="6">
    <source>
        <dbReference type="Proteomes" id="UP000621898"/>
    </source>
</evidence>
<dbReference type="SUPFAM" id="SSF55073">
    <property type="entry name" value="Nucleotide cyclase"/>
    <property type="match status" value="1"/>
</dbReference>
<comment type="catalytic activity">
    <reaction evidence="2">
        <text>2 GTP = 3',3'-c-di-GMP + 2 diphosphate</text>
        <dbReference type="Rhea" id="RHEA:24898"/>
        <dbReference type="ChEBI" id="CHEBI:33019"/>
        <dbReference type="ChEBI" id="CHEBI:37565"/>
        <dbReference type="ChEBI" id="CHEBI:58805"/>
        <dbReference type="EC" id="2.7.7.65"/>
    </reaction>
</comment>
<dbReference type="Pfam" id="PF13424">
    <property type="entry name" value="TPR_12"/>
    <property type="match status" value="1"/>
</dbReference>
<keyword evidence="6" id="KW-1185">Reference proteome</keyword>
<sequence>MDSNELVPVDTAETNRVLAQLHALLPPGDARRERVYRALYCEMSFTNNARTGLAYASSALADAMHAADVHAQIDFHYCRGQYQALTTTSADALVDYNAGLLLARQVNDAERIGDGLSLRGSVESLQGEQALALVDLLEANRSYTSAGKHILAEGNLLDIAGAYRRLGEYDKARAYLEQSRAWAEQRHDNGSQLQVHMELGYLDDDSGNSGEAIQELKQALALAKQMSDRQSEATAQLGLAEVYNGQHEYQPALDALGQAGTAFASVSDQSSMAMMHLQYGIAHAGVGQHKVALTDYATAETGITADRNIRYLAQLYAARARSDYALGLLQATIEDLQRTINANAELDLMARRQETILMSYQFDTTRRDLENRRLAADAALSRTQIDSLEQVRRWQRLALLLGGVLTLLLAWLVMRQIQHLRRYKRMAMTDVLTGVANRRGIEKVLAEEVKRAHGAGHELSLLHLDVDDFKEINDSHGHQLGDWALLRIVAACKDALRQFDQLGRWGGDEFYVVLPNTGADGSVLVAERLRGNVEALNMDDICPQLRVSVSVGISRIRPGETSADAMIRRADVALYRAKHGGNNRVESEP</sequence>
<dbReference type="SMART" id="SM00267">
    <property type="entry name" value="GGDEF"/>
    <property type="match status" value="1"/>
</dbReference>
<accession>A0ABQ2ZU94</accession>
<dbReference type="PANTHER" id="PTHR45138:SF9">
    <property type="entry name" value="DIGUANYLATE CYCLASE DGCM-RELATED"/>
    <property type="match status" value="1"/>
</dbReference>
<dbReference type="InterPro" id="IPR000160">
    <property type="entry name" value="GGDEF_dom"/>
</dbReference>
<evidence type="ECO:0000256" key="2">
    <source>
        <dbReference type="ARBA" id="ARBA00034247"/>
    </source>
</evidence>
<dbReference type="PROSITE" id="PS50887">
    <property type="entry name" value="GGDEF"/>
    <property type="match status" value="1"/>
</dbReference>
<dbReference type="Pfam" id="PF00990">
    <property type="entry name" value="GGDEF"/>
    <property type="match status" value="1"/>
</dbReference>
<dbReference type="EMBL" id="BMXT01000001">
    <property type="protein sequence ID" value="GGY23014.1"/>
    <property type="molecule type" value="Genomic_DNA"/>
</dbReference>
<dbReference type="SUPFAM" id="SSF48452">
    <property type="entry name" value="TPR-like"/>
    <property type="match status" value="2"/>
</dbReference>
<proteinExistence type="predicted"/>
<name>A0ABQ2ZU94_9GAMM</name>
<dbReference type="InterPro" id="IPR029787">
    <property type="entry name" value="Nucleotide_cyclase"/>
</dbReference>
<evidence type="ECO:0000256" key="3">
    <source>
        <dbReference type="SAM" id="Phobius"/>
    </source>
</evidence>
<dbReference type="PANTHER" id="PTHR45138">
    <property type="entry name" value="REGULATORY COMPONENTS OF SENSORY TRANSDUCTION SYSTEM"/>
    <property type="match status" value="1"/>
</dbReference>
<feature type="domain" description="GGDEF" evidence="4">
    <location>
        <begin position="457"/>
        <end position="589"/>
    </location>
</feature>
<dbReference type="CDD" id="cd01949">
    <property type="entry name" value="GGDEF"/>
    <property type="match status" value="1"/>
</dbReference>
<keyword evidence="3" id="KW-0472">Membrane</keyword>
<protein>
    <recommendedName>
        <fullName evidence="1">diguanylate cyclase</fullName>
        <ecNumber evidence="1">2.7.7.65</ecNumber>
    </recommendedName>
</protein>
<dbReference type="InterPro" id="IPR050469">
    <property type="entry name" value="Diguanylate_Cyclase"/>
</dbReference>
<dbReference type="EC" id="2.7.7.65" evidence="1"/>
<organism evidence="5 6">
    <name type="scientific">Rhodanobacter panaciterrae</name>
    <dbReference type="NCBI Taxonomy" id="490572"/>
    <lineage>
        <taxon>Bacteria</taxon>
        <taxon>Pseudomonadati</taxon>
        <taxon>Pseudomonadota</taxon>
        <taxon>Gammaproteobacteria</taxon>
        <taxon>Lysobacterales</taxon>
        <taxon>Rhodanobacteraceae</taxon>
        <taxon>Rhodanobacter</taxon>
    </lineage>
</organism>
<evidence type="ECO:0000259" key="4">
    <source>
        <dbReference type="PROSITE" id="PS50887"/>
    </source>
</evidence>
<keyword evidence="3" id="KW-0812">Transmembrane</keyword>
<dbReference type="Gene3D" id="3.30.70.270">
    <property type="match status" value="1"/>
</dbReference>